<dbReference type="GO" id="GO:0003700">
    <property type="term" value="F:DNA-binding transcription factor activity"/>
    <property type="evidence" value="ECO:0007669"/>
    <property type="project" value="InterPro"/>
</dbReference>
<dbReference type="InterPro" id="IPR025610">
    <property type="entry name" value="MYC/MYB_N"/>
</dbReference>
<dbReference type="PANTHER" id="PTHR46196">
    <property type="entry name" value="TRANSCRIPTION FACTOR BHLH155-LIKE ISOFORM X1-RELATED"/>
    <property type="match status" value="1"/>
</dbReference>
<evidence type="ECO:0000259" key="4">
    <source>
        <dbReference type="PROSITE" id="PS50888"/>
    </source>
</evidence>
<sequence>MSLRIKQLLKNLCCNNGWSYGLFWGVNQQNSMLLTIEDAYFEEVMGMVFNNMMQQVHMLGEGIIGGVAFSGKHHWMFSDAFYQGWGLTGSTSNQDGFQDISEFHRQFSVGIKTIALISVAPQGVLQFGSTEKIPERLDFVDHIRYIFQHLASVDGQLSRFVPMASDREVYDPSSTISSVFSSGSPLPSYGNNNTLNDVSGKGLIGNTPFPMLVPQYASSNTGLQNGKVTPWMSSSFRLQNQFQTASAESEFILTSPNMQSPQVSSQFTSSSANNAAVRNPTWSGEESSWTLFDQQMLSGMRMEESPDTVTANSHMSVSCENKFLNLQREISLSSTHCIDQVPNIIDSAEKPVGYSMVEVVDDQVSSPLIQATESELLKGFTGFQMLASGDRPASDMIDSHPGTTNNLSQWIAQSVEQDNNVVGAGSNKNLSKTQGNASSFGLVGQENTESKSGDNVNSMTNTIHSLRDVCAEKGDLTMQLPAESDLFASLGMEFVQSQRTECWDDYTLPVVSGSHSSLSTGASECISDLDLGSTSAQKGFFTDLRLEQMLEGVISKTFDTKPSSEDQMSTTTTTGRTTATAIVTSSEPTPNSHINLASHSCLAGSETKDESIPKFKLDKTNMQKNQKLTELIGNVGLRIDDCYSINAESVTSSHSKKPEEAAKTTRRKGQARESPRPRPKDRQQIQDRVKELREIVPNGGKCSIDALLDRTIKHMLFLQSVTKYADKLQELDEPKIIGDENGVILKDKSSGSGATWAFEVTGQTMVCPIIVEDLSPPGQMLVEMLCEKRGYFLEIADTIRGFGLTILKGMMEIRDDKIWARFIVEANRVITRMDIFLSLVQLLQQTATKGVTSKNQLNKAAGSGFPMFTNHHQSPIQVPVGLSDQLH</sequence>
<dbReference type="InParanoid" id="A0A2G5CU78"/>
<dbReference type="OrthoDB" id="1883654at2759"/>
<keyword evidence="2" id="KW-0804">Transcription</keyword>
<evidence type="ECO:0000313" key="6">
    <source>
        <dbReference type="Proteomes" id="UP000230069"/>
    </source>
</evidence>
<evidence type="ECO:0000256" key="2">
    <source>
        <dbReference type="ARBA" id="ARBA00023163"/>
    </source>
</evidence>
<reference evidence="5 6" key="1">
    <citation type="submission" date="2017-09" db="EMBL/GenBank/DDBJ databases">
        <title>WGS assembly of Aquilegia coerulea Goldsmith.</title>
        <authorList>
            <person name="Hodges S."/>
            <person name="Kramer E."/>
            <person name="Nordborg M."/>
            <person name="Tomkins J."/>
            <person name="Borevitz J."/>
            <person name="Derieg N."/>
            <person name="Yan J."/>
            <person name="Mihaltcheva S."/>
            <person name="Hayes R.D."/>
            <person name="Rokhsar D."/>
        </authorList>
    </citation>
    <scope>NUCLEOTIDE SEQUENCE [LARGE SCALE GENOMIC DNA]</scope>
    <source>
        <strain evidence="6">cv. Goldsmith</strain>
    </source>
</reference>
<dbReference type="InterPro" id="IPR036638">
    <property type="entry name" value="HLH_DNA-bd_sf"/>
</dbReference>
<organism evidence="5 6">
    <name type="scientific">Aquilegia coerulea</name>
    <name type="common">Rocky mountain columbine</name>
    <dbReference type="NCBI Taxonomy" id="218851"/>
    <lineage>
        <taxon>Eukaryota</taxon>
        <taxon>Viridiplantae</taxon>
        <taxon>Streptophyta</taxon>
        <taxon>Embryophyta</taxon>
        <taxon>Tracheophyta</taxon>
        <taxon>Spermatophyta</taxon>
        <taxon>Magnoliopsida</taxon>
        <taxon>Ranunculales</taxon>
        <taxon>Ranunculaceae</taxon>
        <taxon>Thalictroideae</taxon>
        <taxon>Aquilegia</taxon>
    </lineage>
</organism>
<accession>A0A2G5CU78</accession>
<dbReference type="SUPFAM" id="SSF47459">
    <property type="entry name" value="HLH, helix-loop-helix DNA-binding domain"/>
    <property type="match status" value="1"/>
</dbReference>
<dbReference type="FunCoup" id="A0A2G5CU78">
    <property type="interactions" value="2"/>
</dbReference>
<dbReference type="PROSITE" id="PS50888">
    <property type="entry name" value="BHLH"/>
    <property type="match status" value="1"/>
</dbReference>
<dbReference type="STRING" id="218851.A0A2G5CU78"/>
<dbReference type="PANTHER" id="PTHR46196:SF2">
    <property type="entry name" value="TRANSCRIPTION FACTOR BHLH157"/>
    <property type="match status" value="1"/>
</dbReference>
<dbReference type="Pfam" id="PF14215">
    <property type="entry name" value="bHLH-MYC_N"/>
    <property type="match status" value="1"/>
</dbReference>
<dbReference type="InterPro" id="IPR043561">
    <property type="entry name" value="LHW-like"/>
</dbReference>
<dbReference type="Proteomes" id="UP000230069">
    <property type="component" value="Unassembled WGS sequence"/>
</dbReference>
<dbReference type="AlphaFoldDB" id="A0A2G5CU78"/>
<protein>
    <recommendedName>
        <fullName evidence="4">BHLH domain-containing protein</fullName>
    </recommendedName>
</protein>
<feature type="domain" description="BHLH" evidence="4">
    <location>
        <begin position="669"/>
        <end position="718"/>
    </location>
</feature>
<evidence type="ECO:0000256" key="1">
    <source>
        <dbReference type="ARBA" id="ARBA00023015"/>
    </source>
</evidence>
<evidence type="ECO:0000256" key="3">
    <source>
        <dbReference type="SAM" id="MobiDB-lite"/>
    </source>
</evidence>
<name>A0A2G5CU78_AQUCA</name>
<evidence type="ECO:0000313" key="5">
    <source>
        <dbReference type="EMBL" id="PIA34824.1"/>
    </source>
</evidence>
<gene>
    <name evidence="5" type="ORF">AQUCO_03700243v1</name>
</gene>
<proteinExistence type="predicted"/>
<dbReference type="Pfam" id="PF23176">
    <property type="entry name" value="bHLH_LHW"/>
    <property type="match status" value="1"/>
</dbReference>
<dbReference type="InterPro" id="IPR011598">
    <property type="entry name" value="bHLH_dom"/>
</dbReference>
<keyword evidence="1" id="KW-0805">Transcription regulation</keyword>
<feature type="compositionally biased region" description="Basic and acidic residues" evidence="3">
    <location>
        <begin position="670"/>
        <end position="685"/>
    </location>
</feature>
<feature type="region of interest" description="Disordered" evidence="3">
    <location>
        <begin position="648"/>
        <end position="685"/>
    </location>
</feature>
<dbReference type="GO" id="GO:0046983">
    <property type="term" value="F:protein dimerization activity"/>
    <property type="evidence" value="ECO:0007669"/>
    <property type="project" value="InterPro"/>
</dbReference>
<dbReference type="EMBL" id="KZ305054">
    <property type="protein sequence ID" value="PIA34824.1"/>
    <property type="molecule type" value="Genomic_DNA"/>
</dbReference>
<keyword evidence="6" id="KW-1185">Reference proteome</keyword>